<evidence type="ECO:0000313" key="3">
    <source>
        <dbReference type="Proteomes" id="UP000024836"/>
    </source>
</evidence>
<comment type="caution">
    <text evidence="2">The sequence shown here is derived from an EMBL/GenBank/DDBJ whole genome shotgun (WGS) entry which is preliminary data.</text>
</comment>
<dbReference type="Proteomes" id="UP000024836">
    <property type="component" value="Unassembled WGS sequence"/>
</dbReference>
<dbReference type="STRING" id="1461693.ATO10_05777"/>
<dbReference type="RefSeq" id="WP_035249182.1">
    <property type="nucleotide sequence ID" value="NZ_AQQY01000002.1"/>
</dbReference>
<dbReference type="OrthoDB" id="5525128at2"/>
<evidence type="ECO:0000313" key="2">
    <source>
        <dbReference type="EMBL" id="KCV83095.1"/>
    </source>
</evidence>
<evidence type="ECO:0000256" key="1">
    <source>
        <dbReference type="SAM" id="Phobius"/>
    </source>
</evidence>
<keyword evidence="1" id="KW-1133">Transmembrane helix</keyword>
<protein>
    <recommendedName>
        <fullName evidence="4">Flp pilus assembly protein, pilin Flp</fullName>
    </recommendedName>
</protein>
<dbReference type="EMBL" id="AQQY01000002">
    <property type="protein sequence ID" value="KCV83095.1"/>
    <property type="molecule type" value="Genomic_DNA"/>
</dbReference>
<feature type="transmembrane region" description="Helical" evidence="1">
    <location>
        <begin position="20"/>
        <end position="40"/>
    </location>
</feature>
<keyword evidence="1" id="KW-0472">Membrane</keyword>
<gene>
    <name evidence="2" type="ORF">ATO10_05777</name>
</gene>
<proteinExistence type="predicted"/>
<accession>A0A058ZPE5</accession>
<name>A0A058ZPE5_9RHOB</name>
<sequence length="64" mass="6618">MKLFDMIKKFHNDESGAVTVDWVVLTAAVVGLGFAVIYAADDGMTTLATAISTEVGGITPDAGN</sequence>
<dbReference type="AlphaFoldDB" id="A0A058ZPE5"/>
<keyword evidence="1" id="KW-0812">Transmembrane</keyword>
<keyword evidence="3" id="KW-1185">Reference proteome</keyword>
<evidence type="ECO:0008006" key="4">
    <source>
        <dbReference type="Google" id="ProtNLM"/>
    </source>
</evidence>
<organism evidence="2 3">
    <name type="scientific">Actibacterium atlanticum</name>
    <dbReference type="NCBI Taxonomy" id="1461693"/>
    <lineage>
        <taxon>Bacteria</taxon>
        <taxon>Pseudomonadati</taxon>
        <taxon>Pseudomonadota</taxon>
        <taxon>Alphaproteobacteria</taxon>
        <taxon>Rhodobacterales</taxon>
        <taxon>Roseobacteraceae</taxon>
        <taxon>Actibacterium</taxon>
    </lineage>
</organism>
<reference evidence="2 3" key="1">
    <citation type="submission" date="2013-04" db="EMBL/GenBank/DDBJ databases">
        <title>Shimia sp. 22II-S11-Z10 Genome Sequencing.</title>
        <authorList>
            <person name="Lai Q."/>
            <person name="Li G."/>
            <person name="Shao Z."/>
        </authorList>
    </citation>
    <scope>NUCLEOTIDE SEQUENCE [LARGE SCALE GENOMIC DNA]</scope>
    <source>
        <strain evidence="3">22II-S11-Z10</strain>
    </source>
</reference>